<feature type="signal peptide" evidence="1">
    <location>
        <begin position="1"/>
        <end position="28"/>
    </location>
</feature>
<protein>
    <recommendedName>
        <fullName evidence="4">Acetate kinase</fullName>
    </recommendedName>
</protein>
<evidence type="ECO:0000313" key="3">
    <source>
        <dbReference type="Proteomes" id="UP000251647"/>
    </source>
</evidence>
<reference evidence="2 3" key="1">
    <citation type="submission" date="2018-06" db="EMBL/GenBank/DDBJ databases">
        <authorList>
            <consortium name="Pathogen Informatics"/>
            <person name="Doyle S."/>
        </authorList>
    </citation>
    <scope>NUCLEOTIDE SEQUENCE [LARGE SCALE GENOMIC DNA]</scope>
    <source>
        <strain evidence="2 3">NCTC11647</strain>
    </source>
</reference>
<evidence type="ECO:0000313" key="2">
    <source>
        <dbReference type="EMBL" id="SPY46091.1"/>
    </source>
</evidence>
<name>A0A2X1YF24_PHODM</name>
<feature type="chain" id="PRO_5030061249" description="Acetate kinase" evidence="1">
    <location>
        <begin position="29"/>
        <end position="255"/>
    </location>
</feature>
<gene>
    <name evidence="2" type="ORF">NCTC11647_04438</name>
</gene>
<evidence type="ECO:0008006" key="4">
    <source>
        <dbReference type="Google" id="ProtNLM"/>
    </source>
</evidence>
<accession>A0A2X1YF24</accession>
<dbReference type="Proteomes" id="UP000251647">
    <property type="component" value="Unassembled WGS sequence"/>
</dbReference>
<proteinExistence type="predicted"/>
<organism evidence="2 3">
    <name type="scientific">Photobacterium damselae</name>
    <dbReference type="NCBI Taxonomy" id="38293"/>
    <lineage>
        <taxon>Bacteria</taxon>
        <taxon>Pseudomonadati</taxon>
        <taxon>Pseudomonadota</taxon>
        <taxon>Gammaproteobacteria</taxon>
        <taxon>Vibrionales</taxon>
        <taxon>Vibrionaceae</taxon>
        <taxon>Photobacterium</taxon>
    </lineage>
</organism>
<sequence length="255" mass="27856">MNNKKVIALFISAAVLAPMMGCQSTQQAQRNSLDANVVDVNDKMVGMIRGVVLTYDPVKVKPEQLKNQGVQVAGSGLVAGGLTGAMLSSDRTGAAIGVGAAVIGGLALLADNLSEPDLVDAYRYTVQTQKGGELLEIYQVDQAPLIEGSPVFVRSYQSGRLTVRLDTTQGRSFQRAHDTQYQGKGRLTAQERQEMLEDAAFDRKLRTDQRNEETENVVHEQYRKAVKTETDKLNSTIDARNQSLRNSKTTNININ</sequence>
<keyword evidence="1" id="KW-0732">Signal</keyword>
<evidence type="ECO:0000256" key="1">
    <source>
        <dbReference type="SAM" id="SignalP"/>
    </source>
</evidence>
<dbReference type="EMBL" id="UATL01000008">
    <property type="protein sequence ID" value="SPY46091.1"/>
    <property type="molecule type" value="Genomic_DNA"/>
</dbReference>
<dbReference type="RefSeq" id="WP_005306973.1">
    <property type="nucleotide sequence ID" value="NZ_CP073687.1"/>
</dbReference>
<dbReference type="AlphaFoldDB" id="A0A2X1YF24"/>